<dbReference type="Pfam" id="PF07702">
    <property type="entry name" value="UTRA"/>
    <property type="match status" value="1"/>
</dbReference>
<proteinExistence type="predicted"/>
<dbReference type="Proteomes" id="UP000487268">
    <property type="component" value="Unassembled WGS sequence"/>
</dbReference>
<dbReference type="SMART" id="SM00345">
    <property type="entry name" value="HTH_GNTR"/>
    <property type="match status" value="1"/>
</dbReference>
<dbReference type="EMBL" id="WEGH01000001">
    <property type="protein sequence ID" value="MQY03196.1"/>
    <property type="molecule type" value="Genomic_DNA"/>
</dbReference>
<keyword evidence="3" id="KW-0804">Transcription</keyword>
<dbReference type="InterPro" id="IPR000524">
    <property type="entry name" value="Tscrpt_reg_HTH_GntR"/>
</dbReference>
<dbReference type="SUPFAM" id="SSF64288">
    <property type="entry name" value="Chorismate lyase-like"/>
    <property type="match status" value="1"/>
</dbReference>
<organism evidence="5 6">
    <name type="scientific">Actinomadura macrotermitis</name>
    <dbReference type="NCBI Taxonomy" id="2585200"/>
    <lineage>
        <taxon>Bacteria</taxon>
        <taxon>Bacillati</taxon>
        <taxon>Actinomycetota</taxon>
        <taxon>Actinomycetes</taxon>
        <taxon>Streptosporangiales</taxon>
        <taxon>Thermomonosporaceae</taxon>
        <taxon>Actinomadura</taxon>
    </lineage>
</organism>
<dbReference type="GO" id="GO:0045892">
    <property type="term" value="P:negative regulation of DNA-templated transcription"/>
    <property type="evidence" value="ECO:0007669"/>
    <property type="project" value="TreeGrafter"/>
</dbReference>
<name>A0A7K0BQA2_9ACTN</name>
<dbReference type="GO" id="GO:0003700">
    <property type="term" value="F:DNA-binding transcription factor activity"/>
    <property type="evidence" value="ECO:0007669"/>
    <property type="project" value="InterPro"/>
</dbReference>
<keyword evidence="2" id="KW-0238">DNA-binding</keyword>
<protein>
    <submittedName>
        <fullName evidence="5">Putative HTH-type transcriptional regulator YurK</fullName>
    </submittedName>
</protein>
<dbReference type="SUPFAM" id="SSF46785">
    <property type="entry name" value="Winged helix' DNA-binding domain"/>
    <property type="match status" value="1"/>
</dbReference>
<accession>A0A7K0BQA2</accession>
<sequence length="256" mass="28198">MPDRPAYLRIADALREQIRGGVHPPGARLPTMTELGAEHGVSGIVVRQAIALLRGEGLVETRRGGGTVVRVTPPARRVAMDRYRAFARPAAPAAPATTFTRDHGIGWNEYRLDKEFTRTRATGELAELFELPAGTELLRRRFVFYSRGEPQQISVNYLPWDLVGDTPVSDPAREPWPGGTLAQLSFLGRPPTRVEEAVRSRMPTPEEAETLNMAGGVPVFAVTRRMLSGAEVLEVCRDIVIPADRVVLDYAIDLSH</sequence>
<dbReference type="InterPro" id="IPR036390">
    <property type="entry name" value="WH_DNA-bd_sf"/>
</dbReference>
<dbReference type="InterPro" id="IPR011663">
    <property type="entry name" value="UTRA"/>
</dbReference>
<keyword evidence="6" id="KW-1185">Reference proteome</keyword>
<feature type="domain" description="HTH gntR-type" evidence="4">
    <location>
        <begin position="4"/>
        <end position="72"/>
    </location>
</feature>
<gene>
    <name evidence="5" type="primary">yurK_1</name>
    <name evidence="5" type="ORF">ACRB68_12370</name>
</gene>
<dbReference type="GO" id="GO:0003677">
    <property type="term" value="F:DNA binding"/>
    <property type="evidence" value="ECO:0007669"/>
    <property type="project" value="UniProtKB-KW"/>
</dbReference>
<dbReference type="InterPro" id="IPR050679">
    <property type="entry name" value="Bact_HTH_transcr_reg"/>
</dbReference>
<comment type="caution">
    <text evidence="5">The sequence shown here is derived from an EMBL/GenBank/DDBJ whole genome shotgun (WGS) entry which is preliminary data.</text>
</comment>
<dbReference type="RefSeq" id="WP_328593823.1">
    <property type="nucleotide sequence ID" value="NZ_WEGH01000001.1"/>
</dbReference>
<dbReference type="InterPro" id="IPR028978">
    <property type="entry name" value="Chorismate_lyase_/UTRA_dom_sf"/>
</dbReference>
<dbReference type="Gene3D" id="1.10.10.10">
    <property type="entry name" value="Winged helix-like DNA-binding domain superfamily/Winged helix DNA-binding domain"/>
    <property type="match status" value="1"/>
</dbReference>
<evidence type="ECO:0000313" key="5">
    <source>
        <dbReference type="EMBL" id="MQY03196.1"/>
    </source>
</evidence>
<evidence type="ECO:0000256" key="2">
    <source>
        <dbReference type="ARBA" id="ARBA00023125"/>
    </source>
</evidence>
<evidence type="ECO:0000256" key="1">
    <source>
        <dbReference type="ARBA" id="ARBA00023015"/>
    </source>
</evidence>
<dbReference type="CDD" id="cd07377">
    <property type="entry name" value="WHTH_GntR"/>
    <property type="match status" value="1"/>
</dbReference>
<dbReference type="Pfam" id="PF00392">
    <property type="entry name" value="GntR"/>
    <property type="match status" value="1"/>
</dbReference>
<evidence type="ECO:0000313" key="6">
    <source>
        <dbReference type="Proteomes" id="UP000487268"/>
    </source>
</evidence>
<dbReference type="PANTHER" id="PTHR44846:SF17">
    <property type="entry name" value="GNTR-FAMILY TRANSCRIPTIONAL REGULATOR"/>
    <property type="match status" value="1"/>
</dbReference>
<dbReference type="PROSITE" id="PS50949">
    <property type="entry name" value="HTH_GNTR"/>
    <property type="match status" value="1"/>
</dbReference>
<dbReference type="Gene3D" id="3.40.1410.10">
    <property type="entry name" value="Chorismate lyase-like"/>
    <property type="match status" value="1"/>
</dbReference>
<dbReference type="SMART" id="SM00866">
    <property type="entry name" value="UTRA"/>
    <property type="match status" value="1"/>
</dbReference>
<reference evidence="5 6" key="1">
    <citation type="submission" date="2019-10" db="EMBL/GenBank/DDBJ databases">
        <title>Actinomadura rubteroloni sp. nov. and Actinomadura macrotermitis sp. nov., isolated from the gut of fungus growing-termite Macrotermes natalensis.</title>
        <authorList>
            <person name="Benndorf R."/>
            <person name="Martin K."/>
            <person name="Kuefner M."/>
            <person name="De Beer W."/>
            <person name="Kaster A.-K."/>
            <person name="Vollmers J."/>
            <person name="Poulsen M."/>
            <person name="Beemelmanns C."/>
        </authorList>
    </citation>
    <scope>NUCLEOTIDE SEQUENCE [LARGE SCALE GENOMIC DNA]</scope>
    <source>
        <strain evidence="5 6">RB68</strain>
    </source>
</reference>
<dbReference type="PANTHER" id="PTHR44846">
    <property type="entry name" value="MANNOSYL-D-GLYCERATE TRANSPORT/METABOLISM SYSTEM REPRESSOR MNGR-RELATED"/>
    <property type="match status" value="1"/>
</dbReference>
<dbReference type="InterPro" id="IPR036388">
    <property type="entry name" value="WH-like_DNA-bd_sf"/>
</dbReference>
<keyword evidence="1" id="KW-0805">Transcription regulation</keyword>
<dbReference type="AlphaFoldDB" id="A0A7K0BQA2"/>
<evidence type="ECO:0000259" key="4">
    <source>
        <dbReference type="PROSITE" id="PS50949"/>
    </source>
</evidence>
<evidence type="ECO:0000256" key="3">
    <source>
        <dbReference type="ARBA" id="ARBA00023163"/>
    </source>
</evidence>